<dbReference type="GO" id="GO:0005216">
    <property type="term" value="F:monoatomic ion channel activity"/>
    <property type="evidence" value="ECO:0007669"/>
    <property type="project" value="InterPro"/>
</dbReference>
<dbReference type="GO" id="GO:0016020">
    <property type="term" value="C:membrane"/>
    <property type="evidence" value="ECO:0007669"/>
    <property type="project" value="InterPro"/>
</dbReference>
<keyword evidence="2" id="KW-0472">Membrane</keyword>
<protein>
    <submittedName>
        <fullName evidence="5">Neur_chan_memb domain-containing protein</fullName>
    </submittedName>
</protein>
<dbReference type="InterPro" id="IPR006028">
    <property type="entry name" value="GABAA/Glycine_rcpt"/>
</dbReference>
<feature type="transmembrane region" description="Helical" evidence="2">
    <location>
        <begin position="201"/>
        <end position="220"/>
    </location>
</feature>
<dbReference type="CDD" id="cd19049">
    <property type="entry name" value="LGIC_TM_anion"/>
    <property type="match status" value="1"/>
</dbReference>
<dbReference type="Proteomes" id="UP000095280">
    <property type="component" value="Unplaced"/>
</dbReference>
<feature type="region of interest" description="Disordered" evidence="1">
    <location>
        <begin position="166"/>
        <end position="188"/>
    </location>
</feature>
<dbReference type="InterPro" id="IPR006201">
    <property type="entry name" value="Neur_channel"/>
</dbReference>
<accession>A0A1I8IZM3</accession>
<proteinExistence type="predicted"/>
<dbReference type="GO" id="GO:0004888">
    <property type="term" value="F:transmembrane signaling receptor activity"/>
    <property type="evidence" value="ECO:0007669"/>
    <property type="project" value="InterPro"/>
</dbReference>
<sequence length="221" mass="24280">SHYTMNDIKITFLHCLIVNFQIYIPTILIVILSWFSFWLNIDSVPGRASSAKSSLPKVSYIKAIDVWMSVCLGFVFASLLEFAIVNVYSREESSGAAAKRQQQQLRSRNRRSGGSGGGGLLRRVGRKRGGIGGGGGGGGGSSGLRIRTDSNSPVFMRDTVLMLEEAPPPSPAQAQSAAPPMPKQRPNMPTAKKIDKFSRRFFPLSFALFNVVYWVYYLIIA</sequence>
<feature type="compositionally biased region" description="Gly residues" evidence="1">
    <location>
        <begin position="130"/>
        <end position="142"/>
    </location>
</feature>
<reference evidence="5" key="1">
    <citation type="submission" date="2016-11" db="UniProtKB">
        <authorList>
            <consortium name="WormBaseParasite"/>
        </authorList>
    </citation>
    <scope>IDENTIFICATION</scope>
</reference>
<organism evidence="4 5">
    <name type="scientific">Macrostomum lignano</name>
    <dbReference type="NCBI Taxonomy" id="282301"/>
    <lineage>
        <taxon>Eukaryota</taxon>
        <taxon>Metazoa</taxon>
        <taxon>Spiralia</taxon>
        <taxon>Lophotrochozoa</taxon>
        <taxon>Platyhelminthes</taxon>
        <taxon>Rhabditophora</taxon>
        <taxon>Macrostomorpha</taxon>
        <taxon>Macrostomida</taxon>
        <taxon>Macrostomidae</taxon>
        <taxon>Macrostomum</taxon>
    </lineage>
</organism>
<dbReference type="PRINTS" id="PR00253">
    <property type="entry name" value="GABAARECEPTR"/>
</dbReference>
<name>A0A1I8IZM3_9PLAT</name>
<dbReference type="WBParaSite" id="maker-uti_cns_0042301-snap-gene-0.3-mRNA-1">
    <property type="protein sequence ID" value="maker-uti_cns_0042301-snap-gene-0.3-mRNA-1"/>
    <property type="gene ID" value="maker-uti_cns_0042301-snap-gene-0.3"/>
</dbReference>
<dbReference type="Pfam" id="PF02932">
    <property type="entry name" value="Neur_chan_memb"/>
    <property type="match status" value="1"/>
</dbReference>
<keyword evidence="2" id="KW-0812">Transmembrane</keyword>
<dbReference type="AlphaFoldDB" id="A0A1I8IZM3"/>
<keyword evidence="2" id="KW-1133">Transmembrane helix</keyword>
<keyword evidence="4" id="KW-1185">Reference proteome</keyword>
<feature type="transmembrane region" description="Helical" evidence="2">
    <location>
        <begin position="12"/>
        <end position="35"/>
    </location>
</feature>
<feature type="transmembrane region" description="Helical" evidence="2">
    <location>
        <begin position="66"/>
        <end position="89"/>
    </location>
</feature>
<dbReference type="InterPro" id="IPR006029">
    <property type="entry name" value="Neurotrans-gated_channel_TM"/>
</dbReference>
<dbReference type="SUPFAM" id="SSF90112">
    <property type="entry name" value="Neurotransmitter-gated ion-channel transmembrane pore"/>
    <property type="match status" value="1"/>
</dbReference>
<evidence type="ECO:0000313" key="5">
    <source>
        <dbReference type="WBParaSite" id="maker-uti_cns_0042301-snap-gene-0.3-mRNA-1"/>
    </source>
</evidence>
<dbReference type="PANTHER" id="PTHR18945">
    <property type="entry name" value="NEUROTRANSMITTER GATED ION CHANNEL"/>
    <property type="match status" value="1"/>
</dbReference>
<dbReference type="Gene3D" id="1.20.58.390">
    <property type="entry name" value="Neurotransmitter-gated ion-channel transmembrane domain"/>
    <property type="match status" value="1"/>
</dbReference>
<evidence type="ECO:0000259" key="3">
    <source>
        <dbReference type="Pfam" id="PF02932"/>
    </source>
</evidence>
<evidence type="ECO:0000313" key="4">
    <source>
        <dbReference type="Proteomes" id="UP000095280"/>
    </source>
</evidence>
<feature type="domain" description="Neurotransmitter-gated ion-channel transmembrane" evidence="3">
    <location>
        <begin position="22"/>
        <end position="104"/>
    </location>
</feature>
<dbReference type="InterPro" id="IPR038050">
    <property type="entry name" value="Neuro_actylchol_rec"/>
</dbReference>
<evidence type="ECO:0000256" key="1">
    <source>
        <dbReference type="SAM" id="MobiDB-lite"/>
    </source>
</evidence>
<evidence type="ECO:0000256" key="2">
    <source>
        <dbReference type="SAM" id="Phobius"/>
    </source>
</evidence>
<feature type="region of interest" description="Disordered" evidence="1">
    <location>
        <begin position="96"/>
        <end position="149"/>
    </location>
</feature>
<dbReference type="InterPro" id="IPR036719">
    <property type="entry name" value="Neuro-gated_channel_TM_sf"/>
</dbReference>